<proteinExistence type="inferred from homology"/>
<dbReference type="Gene3D" id="3.90.1150.10">
    <property type="entry name" value="Aspartate Aminotransferase, domain 1"/>
    <property type="match status" value="1"/>
</dbReference>
<dbReference type="PIRSF" id="PIRSF000521">
    <property type="entry name" value="Transaminase_4ab_Lys_Orn"/>
    <property type="match status" value="1"/>
</dbReference>
<dbReference type="InterPro" id="IPR015424">
    <property type="entry name" value="PyrdxlP-dep_Trfase"/>
</dbReference>
<keyword evidence="5" id="KW-0808">Transferase</keyword>
<evidence type="ECO:0000256" key="3">
    <source>
        <dbReference type="ARBA" id="ARBA00022898"/>
    </source>
</evidence>
<dbReference type="PANTHER" id="PTHR43094">
    <property type="entry name" value="AMINOTRANSFERASE"/>
    <property type="match status" value="1"/>
</dbReference>
<dbReference type="GO" id="GO:0008483">
    <property type="term" value="F:transaminase activity"/>
    <property type="evidence" value="ECO:0007669"/>
    <property type="project" value="UniProtKB-KW"/>
</dbReference>
<evidence type="ECO:0000256" key="2">
    <source>
        <dbReference type="ARBA" id="ARBA00008954"/>
    </source>
</evidence>
<name>A0ABT4YWQ5_9VIBR</name>
<dbReference type="Gene3D" id="3.40.640.10">
    <property type="entry name" value="Type I PLP-dependent aspartate aminotransferase-like (Major domain)"/>
    <property type="match status" value="1"/>
</dbReference>
<dbReference type="InterPro" id="IPR015421">
    <property type="entry name" value="PyrdxlP-dep_Trfase_major"/>
</dbReference>
<evidence type="ECO:0000313" key="5">
    <source>
        <dbReference type="EMBL" id="MDB1126012.1"/>
    </source>
</evidence>
<dbReference type="EMBL" id="JAQLOI010000003">
    <property type="protein sequence ID" value="MDB1126012.1"/>
    <property type="molecule type" value="Genomic_DNA"/>
</dbReference>
<gene>
    <name evidence="5" type="ORF">PGX00_21045</name>
</gene>
<dbReference type="PROSITE" id="PS00600">
    <property type="entry name" value="AA_TRANSFER_CLASS_3"/>
    <property type="match status" value="1"/>
</dbReference>
<organism evidence="5 6">
    <name type="scientific">Vibrio algarum</name>
    <dbReference type="NCBI Taxonomy" id="3020714"/>
    <lineage>
        <taxon>Bacteria</taxon>
        <taxon>Pseudomonadati</taxon>
        <taxon>Pseudomonadota</taxon>
        <taxon>Gammaproteobacteria</taxon>
        <taxon>Vibrionales</taxon>
        <taxon>Vibrionaceae</taxon>
        <taxon>Vibrio</taxon>
    </lineage>
</organism>
<dbReference type="CDD" id="cd00610">
    <property type="entry name" value="OAT_like"/>
    <property type="match status" value="1"/>
</dbReference>
<reference evidence="5 6" key="1">
    <citation type="submission" date="2023-01" db="EMBL/GenBank/DDBJ databases">
        <title>Vibrio sp. KJ40-1 sp.nov, isolated from marine algae.</title>
        <authorList>
            <person name="Butt M."/>
            <person name="Kim J.M.J."/>
            <person name="Jeon C.O.C."/>
        </authorList>
    </citation>
    <scope>NUCLEOTIDE SEQUENCE [LARGE SCALE GENOMIC DNA]</scope>
    <source>
        <strain evidence="5 6">KJ40-1</strain>
    </source>
</reference>
<dbReference type="InterPro" id="IPR049704">
    <property type="entry name" value="Aminotrans_3_PPA_site"/>
</dbReference>
<evidence type="ECO:0000256" key="4">
    <source>
        <dbReference type="RuleBase" id="RU003560"/>
    </source>
</evidence>
<keyword evidence="6" id="KW-1185">Reference proteome</keyword>
<dbReference type="RefSeq" id="WP_272140250.1">
    <property type="nucleotide sequence ID" value="NZ_JAQLOI010000003.1"/>
</dbReference>
<dbReference type="InterPro" id="IPR005814">
    <property type="entry name" value="Aminotrans_3"/>
</dbReference>
<sequence>MNNLTTEQVVELDKGSVWHHLTQHAIFESQDPLIVDRGEGLDIWDIKGNQYLDATSGGVWCVNVGYGRTSIADAVREQLVKLNYFAGSAGTPVAAQFAAKLIEKMPGMSRVYYSSSGSEANEKAYKMVRQIAHKKYGGKKHKILYRERDYHGTTIACLSSTGQEQRRDQYGPFVPGFVEFPHCCEYRNQFGEVENYGIKAAQAFEEVILQEGPDTVGAVVIEPITAGGGVITPPEGYLKEVERICRKYDILIHIDEVVCGLGRTGKWFGYQHYDIKPDIVTMAKGVASSYAAISCTVTTEEVFKLLNDDPADTEGYFRDISTFGGCTAGPAAALENMRIIEQEHLVENCAHMGEYLYAKLIDLKECFPLIGDVRGKGLFLGIELVKDRESREPVHESVTAKIAGLCMQRGLIIGRTNRSFKEYNNTLCFSPALTITQQQADSIVEKLTEAFESLGEI</sequence>
<dbReference type="InterPro" id="IPR015422">
    <property type="entry name" value="PyrdxlP-dep_Trfase_small"/>
</dbReference>
<dbReference type="Proteomes" id="UP001210678">
    <property type="component" value="Unassembled WGS sequence"/>
</dbReference>
<dbReference type="PANTHER" id="PTHR43094:SF1">
    <property type="entry name" value="AMINOTRANSFERASE CLASS-III"/>
    <property type="match status" value="1"/>
</dbReference>
<dbReference type="SUPFAM" id="SSF53383">
    <property type="entry name" value="PLP-dependent transferases"/>
    <property type="match status" value="1"/>
</dbReference>
<keyword evidence="3 4" id="KW-0663">Pyridoxal phosphate</keyword>
<dbReference type="Pfam" id="PF00202">
    <property type="entry name" value="Aminotran_3"/>
    <property type="match status" value="1"/>
</dbReference>
<evidence type="ECO:0000256" key="1">
    <source>
        <dbReference type="ARBA" id="ARBA00001933"/>
    </source>
</evidence>
<accession>A0ABT4YWQ5</accession>
<comment type="caution">
    <text evidence="5">The sequence shown here is derived from an EMBL/GenBank/DDBJ whole genome shotgun (WGS) entry which is preliminary data.</text>
</comment>
<comment type="cofactor">
    <cofactor evidence="1">
        <name>pyridoxal 5'-phosphate</name>
        <dbReference type="ChEBI" id="CHEBI:597326"/>
    </cofactor>
</comment>
<comment type="similarity">
    <text evidence="2 4">Belongs to the class-III pyridoxal-phosphate-dependent aminotransferase family.</text>
</comment>
<protein>
    <submittedName>
        <fullName evidence="5">Aminotransferase class III-fold pyridoxal phosphate-dependent enzyme</fullName>
    </submittedName>
</protein>
<evidence type="ECO:0000313" key="6">
    <source>
        <dbReference type="Proteomes" id="UP001210678"/>
    </source>
</evidence>
<keyword evidence="5" id="KW-0032">Aminotransferase</keyword>